<evidence type="ECO:0000313" key="2">
    <source>
        <dbReference type="Proteomes" id="UP000000441"/>
    </source>
</evidence>
<dbReference type="AlphaFoldDB" id="B9J207"/>
<organism evidence="1 2">
    <name type="scientific">Bacillus cereus (strain Q1)</name>
    <dbReference type="NCBI Taxonomy" id="361100"/>
    <lineage>
        <taxon>Bacteria</taxon>
        <taxon>Bacillati</taxon>
        <taxon>Bacillota</taxon>
        <taxon>Bacilli</taxon>
        <taxon>Bacillales</taxon>
        <taxon>Bacillaceae</taxon>
        <taxon>Bacillus</taxon>
        <taxon>Bacillus cereus group</taxon>
    </lineage>
</organism>
<dbReference type="HOGENOM" id="CLU_3095438_0_0_9"/>
<dbReference type="KEGG" id="bcq:BCQ_2515"/>
<dbReference type="EMBL" id="CP000227">
    <property type="protein sequence ID" value="ACM12943.1"/>
    <property type="molecule type" value="Genomic_DNA"/>
</dbReference>
<reference evidence="1 2" key="1">
    <citation type="journal article" date="2009" name="J. Bacteriol.">
        <title>Complete genome sequence of the extremophilic Bacillus cereus strain Q1 with industrial applications.</title>
        <authorList>
            <person name="Xiong Z."/>
            <person name="Jiang Y."/>
            <person name="Qi D."/>
            <person name="Lu H."/>
            <person name="Yang F."/>
            <person name="Yang J."/>
            <person name="Chen L."/>
            <person name="Sun L."/>
            <person name="Xu X."/>
            <person name="Xue Y."/>
            <person name="Zhu Y."/>
            <person name="Jin Q."/>
        </authorList>
    </citation>
    <scope>NUCLEOTIDE SEQUENCE [LARGE SCALE GENOMIC DNA]</scope>
    <source>
        <strain evidence="1 2">Q1</strain>
    </source>
</reference>
<gene>
    <name evidence="1" type="ordered locus">BCQ_2515</name>
</gene>
<accession>B9J207</accession>
<dbReference type="Proteomes" id="UP000000441">
    <property type="component" value="Chromosome"/>
</dbReference>
<name>B9J207_BACCQ</name>
<sequence length="51" mass="6009">MLSIEVLVYPFKENNSIAFSAIISLAKSLSYRLLFNVDSFRRFIQKFEQSF</sequence>
<protein>
    <submittedName>
        <fullName evidence="1">Uncharacterized protein</fullName>
    </submittedName>
</protein>
<evidence type="ECO:0000313" key="1">
    <source>
        <dbReference type="EMBL" id="ACM12943.1"/>
    </source>
</evidence>
<proteinExistence type="predicted"/>